<accession>A0A7S4KRM4</accession>
<dbReference type="SMART" id="SM00248">
    <property type="entry name" value="ANK"/>
    <property type="match status" value="3"/>
</dbReference>
<dbReference type="PROSITE" id="PS50088">
    <property type="entry name" value="ANK_REPEAT"/>
    <property type="match status" value="2"/>
</dbReference>
<keyword evidence="2 3" id="KW-0040">ANK repeat</keyword>
<dbReference type="EMBL" id="HBKR01015664">
    <property type="protein sequence ID" value="CAE2303324.1"/>
    <property type="molecule type" value="Transcribed_RNA"/>
</dbReference>
<dbReference type="PANTHER" id="PTHR24171">
    <property type="entry name" value="ANKYRIN REPEAT DOMAIN-CONTAINING PROTEIN 39-RELATED"/>
    <property type="match status" value="1"/>
</dbReference>
<dbReference type="InterPro" id="IPR036770">
    <property type="entry name" value="Ankyrin_rpt-contain_sf"/>
</dbReference>
<evidence type="ECO:0000256" key="2">
    <source>
        <dbReference type="ARBA" id="ARBA00023043"/>
    </source>
</evidence>
<dbReference type="PANTHER" id="PTHR24171:SF9">
    <property type="entry name" value="ANKYRIN REPEAT DOMAIN-CONTAINING PROTEIN 39"/>
    <property type="match status" value="1"/>
</dbReference>
<evidence type="ECO:0000256" key="3">
    <source>
        <dbReference type="PROSITE-ProRule" id="PRU00023"/>
    </source>
</evidence>
<gene>
    <name evidence="4" type="ORF">NAES01612_LOCUS10361</name>
</gene>
<dbReference type="InterPro" id="IPR002110">
    <property type="entry name" value="Ankyrin_rpt"/>
</dbReference>
<name>A0A7S4KRM4_9EUKA</name>
<evidence type="ECO:0008006" key="5">
    <source>
        <dbReference type="Google" id="ProtNLM"/>
    </source>
</evidence>
<feature type="repeat" description="ANK" evidence="3">
    <location>
        <begin position="70"/>
        <end position="102"/>
    </location>
</feature>
<reference evidence="4" key="1">
    <citation type="submission" date="2021-01" db="EMBL/GenBank/DDBJ databases">
        <authorList>
            <person name="Corre E."/>
            <person name="Pelletier E."/>
            <person name="Niang G."/>
            <person name="Scheremetjew M."/>
            <person name="Finn R."/>
            <person name="Kale V."/>
            <person name="Holt S."/>
            <person name="Cochrane G."/>
            <person name="Meng A."/>
            <person name="Brown T."/>
            <person name="Cohen L."/>
        </authorList>
    </citation>
    <scope>NUCLEOTIDE SEQUENCE</scope>
    <source>
        <strain evidence="4">SoJaBio B1-5/56/2</strain>
    </source>
</reference>
<evidence type="ECO:0000256" key="1">
    <source>
        <dbReference type="ARBA" id="ARBA00022737"/>
    </source>
</evidence>
<dbReference type="Pfam" id="PF13857">
    <property type="entry name" value="Ank_5"/>
    <property type="match status" value="1"/>
</dbReference>
<dbReference type="SUPFAM" id="SSF48403">
    <property type="entry name" value="Ankyrin repeat"/>
    <property type="match status" value="1"/>
</dbReference>
<feature type="repeat" description="ANK" evidence="3">
    <location>
        <begin position="36"/>
        <end position="69"/>
    </location>
</feature>
<keyword evidence="1" id="KW-0677">Repeat</keyword>
<dbReference type="AlphaFoldDB" id="A0A7S4KRM4"/>
<protein>
    <recommendedName>
        <fullName evidence="5">Ankyrin repeat domain-containing protein</fullName>
    </recommendedName>
</protein>
<organism evidence="4">
    <name type="scientific">Paramoeba aestuarina</name>
    <dbReference type="NCBI Taxonomy" id="180227"/>
    <lineage>
        <taxon>Eukaryota</taxon>
        <taxon>Amoebozoa</taxon>
        <taxon>Discosea</taxon>
        <taxon>Flabellinia</taxon>
        <taxon>Dactylopodida</taxon>
        <taxon>Paramoebidae</taxon>
        <taxon>Paramoeba</taxon>
    </lineage>
</organism>
<proteinExistence type="predicted"/>
<evidence type="ECO:0000313" key="4">
    <source>
        <dbReference type="EMBL" id="CAE2303324.1"/>
    </source>
</evidence>
<dbReference type="Gene3D" id="1.25.40.20">
    <property type="entry name" value="Ankyrin repeat-containing domain"/>
    <property type="match status" value="1"/>
</dbReference>
<sequence>MEETPEQMLFRGINTTQKDVVEKALELGADVNSKDQNLTPLLLLAQKRNNAKILQLLLQKGADVTATSLTKQNALHQVAYHGDLEMAEILLGYGVDFTVENTYGKTPEDIANTRNFSELVEQFQHTLIKGDC</sequence>
<dbReference type="PROSITE" id="PS50297">
    <property type="entry name" value="ANK_REP_REGION"/>
    <property type="match status" value="2"/>
</dbReference>